<keyword evidence="6" id="KW-1185">Reference proteome</keyword>
<dbReference type="Proteomes" id="UP000624709">
    <property type="component" value="Unassembled WGS sequence"/>
</dbReference>
<feature type="transmembrane region" description="Helical" evidence="2">
    <location>
        <begin position="34"/>
        <end position="55"/>
    </location>
</feature>
<evidence type="ECO:0000256" key="3">
    <source>
        <dbReference type="SAM" id="SignalP"/>
    </source>
</evidence>
<dbReference type="PANTHER" id="PTHR22911">
    <property type="entry name" value="ACYL-MALONYL CONDENSING ENZYME-RELATED"/>
    <property type="match status" value="1"/>
</dbReference>
<feature type="transmembrane region" description="Helical" evidence="2">
    <location>
        <begin position="67"/>
        <end position="85"/>
    </location>
</feature>
<reference evidence="5 6" key="1">
    <citation type="submission" date="2021-01" db="EMBL/GenBank/DDBJ databases">
        <title>Whole genome shotgun sequence of Actinoplanes palleronii NBRC 14916.</title>
        <authorList>
            <person name="Komaki H."/>
            <person name="Tamura T."/>
        </authorList>
    </citation>
    <scope>NUCLEOTIDE SEQUENCE [LARGE SCALE GENOMIC DNA]</scope>
    <source>
        <strain evidence="5 6">NBRC 14916</strain>
    </source>
</reference>
<feature type="transmembrane region" description="Helical" evidence="2">
    <location>
        <begin position="258"/>
        <end position="275"/>
    </location>
</feature>
<comment type="caution">
    <text evidence="5">The sequence shown here is derived from an EMBL/GenBank/DDBJ whole genome shotgun (WGS) entry which is preliminary data.</text>
</comment>
<proteinExistence type="inferred from homology"/>
<keyword evidence="3" id="KW-0732">Signal</keyword>
<dbReference type="Pfam" id="PF00892">
    <property type="entry name" value="EamA"/>
    <property type="match status" value="1"/>
</dbReference>
<dbReference type="InterPro" id="IPR000620">
    <property type="entry name" value="EamA_dom"/>
</dbReference>
<feature type="transmembrane region" description="Helical" evidence="2">
    <location>
        <begin position="118"/>
        <end position="134"/>
    </location>
</feature>
<dbReference type="PANTHER" id="PTHR22911:SF37">
    <property type="entry name" value="THREONINE_HOMOSERINE EXPORTER RHTA"/>
    <property type="match status" value="1"/>
</dbReference>
<keyword evidence="2" id="KW-0472">Membrane</keyword>
<feature type="chain" id="PRO_5045827118" evidence="3">
    <location>
        <begin position="25"/>
        <end position="296"/>
    </location>
</feature>
<evidence type="ECO:0000256" key="2">
    <source>
        <dbReference type="SAM" id="Phobius"/>
    </source>
</evidence>
<evidence type="ECO:0000259" key="4">
    <source>
        <dbReference type="Pfam" id="PF00892"/>
    </source>
</evidence>
<keyword evidence="2" id="KW-1133">Transmembrane helix</keyword>
<accession>A0ABQ4BRU3</accession>
<protein>
    <submittedName>
        <fullName evidence="5">Membrane protein</fullName>
    </submittedName>
</protein>
<comment type="similarity">
    <text evidence="1">Belongs to the EamA transporter family.</text>
</comment>
<dbReference type="SUPFAM" id="SSF103481">
    <property type="entry name" value="Multidrug resistance efflux transporter EmrE"/>
    <property type="match status" value="2"/>
</dbReference>
<dbReference type="RefSeq" id="WP_203830990.1">
    <property type="nucleotide sequence ID" value="NZ_BAAATY010000064.1"/>
</dbReference>
<feature type="signal peptide" evidence="3">
    <location>
        <begin position="1"/>
        <end position="24"/>
    </location>
</feature>
<keyword evidence="2" id="KW-0812">Transmembrane</keyword>
<feature type="transmembrane region" description="Helical" evidence="2">
    <location>
        <begin position="199"/>
        <end position="219"/>
    </location>
</feature>
<evidence type="ECO:0000256" key="1">
    <source>
        <dbReference type="ARBA" id="ARBA00007362"/>
    </source>
</evidence>
<name>A0ABQ4BRU3_9ACTN</name>
<feature type="transmembrane region" description="Helical" evidence="2">
    <location>
        <begin position="91"/>
        <end position="111"/>
    </location>
</feature>
<evidence type="ECO:0000313" key="5">
    <source>
        <dbReference type="EMBL" id="GIE73388.1"/>
    </source>
</evidence>
<feature type="transmembrane region" description="Helical" evidence="2">
    <location>
        <begin position="231"/>
        <end position="252"/>
    </location>
</feature>
<gene>
    <name evidence="5" type="ORF">Apa02nite_094960</name>
</gene>
<dbReference type="InterPro" id="IPR037185">
    <property type="entry name" value="EmrE-like"/>
</dbReference>
<dbReference type="EMBL" id="BOMS01000172">
    <property type="protein sequence ID" value="GIE73388.1"/>
    <property type="molecule type" value="Genomic_DNA"/>
</dbReference>
<feature type="domain" description="EamA" evidence="4">
    <location>
        <begin position="141"/>
        <end position="267"/>
    </location>
</feature>
<feature type="transmembrane region" description="Helical" evidence="2">
    <location>
        <begin position="171"/>
        <end position="193"/>
    </location>
</feature>
<organism evidence="5 6">
    <name type="scientific">Actinoplanes palleronii</name>
    <dbReference type="NCBI Taxonomy" id="113570"/>
    <lineage>
        <taxon>Bacteria</taxon>
        <taxon>Bacillati</taxon>
        <taxon>Actinomycetota</taxon>
        <taxon>Actinomycetes</taxon>
        <taxon>Micromonosporales</taxon>
        <taxon>Micromonosporaceae</taxon>
        <taxon>Actinoplanes</taxon>
    </lineage>
</organism>
<evidence type="ECO:0000313" key="6">
    <source>
        <dbReference type="Proteomes" id="UP000624709"/>
    </source>
</evidence>
<sequence>MTTSARRAGLAAMVIGAASSQVGAAVGAHAFGAVGPAGVVAIRQVVAAAVLLPVARPPLHRFRWPQWWPTILLGLVFATMNLTLYTAVDRVGLGLAATLEFLGPLGVALAGSRTKKDVVCAVGAGAGVYVLVLPHGGSDWFGIGCGLVAACCWAGYILLNRLLGRRLPGLQAPAAATTVSVLLYLPVLAWLIGQGRLTGAALLFAIGAGVFSSVIPYVADLLALRRVPAGFFGVVMSIHPVFAAMAGLILLGQVPPPHVWLGILVVVGVNAVAATSRPKPVKTFPVRRDSRYVGHQ</sequence>
<feature type="transmembrane region" description="Helical" evidence="2">
    <location>
        <begin position="140"/>
        <end position="159"/>
    </location>
</feature>